<comment type="caution">
    <text evidence="4">The sequence shown here is derived from an EMBL/GenBank/DDBJ whole genome shotgun (WGS) entry which is preliminary data.</text>
</comment>
<dbReference type="EMBL" id="JACIET010000002">
    <property type="protein sequence ID" value="MBB4014075.1"/>
    <property type="molecule type" value="Genomic_DNA"/>
</dbReference>
<evidence type="ECO:0000256" key="2">
    <source>
        <dbReference type="ARBA" id="ARBA00023315"/>
    </source>
</evidence>
<keyword evidence="2 4" id="KW-0012">Acyltransferase</keyword>
<dbReference type="RefSeq" id="WP_183635973.1">
    <property type="nucleotide sequence ID" value="NZ_BAABLE010000005.1"/>
</dbReference>
<dbReference type="AlphaFoldDB" id="A0A840BLF5"/>
<evidence type="ECO:0000313" key="5">
    <source>
        <dbReference type="Proteomes" id="UP000561045"/>
    </source>
</evidence>
<accession>A0A840BLF5</accession>
<dbReference type="InterPro" id="IPR016181">
    <property type="entry name" value="Acyl_CoA_acyltransferase"/>
</dbReference>
<protein>
    <submittedName>
        <fullName evidence="4">Putative acetyltransferase</fullName>
        <ecNumber evidence="4">2.3.1.-</ecNumber>
    </submittedName>
</protein>
<dbReference type="Pfam" id="PF00583">
    <property type="entry name" value="Acetyltransf_1"/>
    <property type="match status" value="1"/>
</dbReference>
<dbReference type="InterPro" id="IPR050832">
    <property type="entry name" value="Bact_Acetyltransf"/>
</dbReference>
<evidence type="ECO:0000259" key="3">
    <source>
        <dbReference type="PROSITE" id="PS51186"/>
    </source>
</evidence>
<dbReference type="PANTHER" id="PTHR43877:SF2">
    <property type="entry name" value="AMINOALKYLPHOSPHONATE N-ACETYLTRANSFERASE-RELATED"/>
    <property type="match status" value="1"/>
</dbReference>
<dbReference type="PROSITE" id="PS51186">
    <property type="entry name" value="GNAT"/>
    <property type="match status" value="1"/>
</dbReference>
<keyword evidence="5" id="KW-1185">Reference proteome</keyword>
<dbReference type="EC" id="2.3.1.-" evidence="4"/>
<dbReference type="InterPro" id="IPR000182">
    <property type="entry name" value="GNAT_dom"/>
</dbReference>
<dbReference type="Proteomes" id="UP000561045">
    <property type="component" value="Unassembled WGS sequence"/>
</dbReference>
<organism evidence="4 5">
    <name type="scientific">Niveibacterium umoris</name>
    <dbReference type="NCBI Taxonomy" id="1193620"/>
    <lineage>
        <taxon>Bacteria</taxon>
        <taxon>Pseudomonadati</taxon>
        <taxon>Pseudomonadota</taxon>
        <taxon>Betaproteobacteria</taxon>
        <taxon>Rhodocyclales</taxon>
        <taxon>Rhodocyclaceae</taxon>
        <taxon>Niveibacterium</taxon>
    </lineage>
</organism>
<proteinExistence type="predicted"/>
<dbReference type="SUPFAM" id="SSF55729">
    <property type="entry name" value="Acyl-CoA N-acyltransferases (Nat)"/>
    <property type="match status" value="1"/>
</dbReference>
<dbReference type="PANTHER" id="PTHR43877">
    <property type="entry name" value="AMINOALKYLPHOSPHONATE N-ACETYLTRANSFERASE-RELATED-RELATED"/>
    <property type="match status" value="1"/>
</dbReference>
<reference evidence="4 5" key="1">
    <citation type="submission" date="2020-08" db="EMBL/GenBank/DDBJ databases">
        <title>Genomic Encyclopedia of Type Strains, Phase IV (KMG-IV): sequencing the most valuable type-strain genomes for metagenomic binning, comparative biology and taxonomic classification.</title>
        <authorList>
            <person name="Goeker M."/>
        </authorList>
    </citation>
    <scope>NUCLEOTIDE SEQUENCE [LARGE SCALE GENOMIC DNA]</scope>
    <source>
        <strain evidence="4 5">DSM 106739</strain>
    </source>
</reference>
<keyword evidence="1 4" id="KW-0808">Transferase</keyword>
<feature type="domain" description="N-acetyltransferase" evidence="3">
    <location>
        <begin position="7"/>
        <end position="155"/>
    </location>
</feature>
<dbReference type="Gene3D" id="3.40.630.30">
    <property type="match status" value="1"/>
</dbReference>
<dbReference type="GO" id="GO:0016747">
    <property type="term" value="F:acyltransferase activity, transferring groups other than amino-acyl groups"/>
    <property type="evidence" value="ECO:0007669"/>
    <property type="project" value="InterPro"/>
</dbReference>
<evidence type="ECO:0000313" key="4">
    <source>
        <dbReference type="EMBL" id="MBB4014075.1"/>
    </source>
</evidence>
<name>A0A840BLF5_9RHOO</name>
<gene>
    <name evidence="4" type="ORF">GGR36_003421</name>
</gene>
<dbReference type="CDD" id="cd04301">
    <property type="entry name" value="NAT_SF"/>
    <property type="match status" value="1"/>
</dbReference>
<sequence length="159" mass="17246">MVTVANLRIAPADPGAPAIRDLIAELDALMHALYPAESNHLLDVETLRQPHVRFLAAQLAGDVVGCGAYVAYSDYAEIKRMFVAPRCRGLGIARRLLATLEADAVNAGLPLTRLETGIHQPEALGLYERAGYRTRPPFGDYAEDPLSVFMEKALHLAPA</sequence>
<evidence type="ECO:0000256" key="1">
    <source>
        <dbReference type="ARBA" id="ARBA00022679"/>
    </source>
</evidence>